<feature type="transmembrane region" description="Helical" evidence="5">
    <location>
        <begin position="270"/>
        <end position="293"/>
    </location>
</feature>
<evidence type="ECO:0000256" key="3">
    <source>
        <dbReference type="ARBA" id="ARBA00022989"/>
    </source>
</evidence>
<feature type="domain" description="O-antigen ligase-related" evidence="6">
    <location>
        <begin position="137"/>
        <end position="285"/>
    </location>
</feature>
<feature type="transmembrane region" description="Helical" evidence="5">
    <location>
        <begin position="153"/>
        <end position="171"/>
    </location>
</feature>
<dbReference type="Pfam" id="PF04932">
    <property type="entry name" value="Wzy_C"/>
    <property type="match status" value="1"/>
</dbReference>
<feature type="transmembrane region" description="Helical" evidence="5">
    <location>
        <begin position="305"/>
        <end position="322"/>
    </location>
</feature>
<evidence type="ECO:0000256" key="1">
    <source>
        <dbReference type="ARBA" id="ARBA00004141"/>
    </source>
</evidence>
<dbReference type="GO" id="GO:0016020">
    <property type="term" value="C:membrane"/>
    <property type="evidence" value="ECO:0007669"/>
    <property type="project" value="UniProtKB-SubCell"/>
</dbReference>
<evidence type="ECO:0000256" key="4">
    <source>
        <dbReference type="ARBA" id="ARBA00023136"/>
    </source>
</evidence>
<dbReference type="PANTHER" id="PTHR37422:SF13">
    <property type="entry name" value="LIPOPOLYSACCHARIDE BIOSYNTHESIS PROTEIN PA4999-RELATED"/>
    <property type="match status" value="1"/>
</dbReference>
<feature type="transmembrane region" description="Helical" evidence="5">
    <location>
        <begin position="183"/>
        <end position="204"/>
    </location>
</feature>
<dbReference type="InterPro" id="IPR051533">
    <property type="entry name" value="WaaL-like"/>
</dbReference>
<name>A0A1G8FND5_BACOV</name>
<feature type="transmembrane region" description="Helical" evidence="5">
    <location>
        <begin position="131"/>
        <end position="147"/>
    </location>
</feature>
<dbReference type="SUPFAM" id="SSF48452">
    <property type="entry name" value="TPR-like"/>
    <property type="match status" value="1"/>
</dbReference>
<keyword evidence="2 5" id="KW-0812">Transmembrane</keyword>
<accession>A0A1G8FND5</accession>
<organism evidence="7 8">
    <name type="scientific">Bacteroides ovatus</name>
    <dbReference type="NCBI Taxonomy" id="28116"/>
    <lineage>
        <taxon>Bacteria</taxon>
        <taxon>Pseudomonadati</taxon>
        <taxon>Bacteroidota</taxon>
        <taxon>Bacteroidia</taxon>
        <taxon>Bacteroidales</taxon>
        <taxon>Bacteroidaceae</taxon>
        <taxon>Bacteroides</taxon>
    </lineage>
</organism>
<proteinExistence type="predicted"/>
<keyword evidence="7" id="KW-0436">Ligase</keyword>
<evidence type="ECO:0000259" key="6">
    <source>
        <dbReference type="Pfam" id="PF04932"/>
    </source>
</evidence>
<dbReference type="RefSeq" id="WP_081352682.1">
    <property type="nucleotide sequence ID" value="NZ_FNDO01000014.1"/>
</dbReference>
<protein>
    <submittedName>
        <fullName evidence="7">O-antigen ligase</fullName>
    </submittedName>
</protein>
<dbReference type="InterPro" id="IPR011990">
    <property type="entry name" value="TPR-like_helical_dom_sf"/>
</dbReference>
<sequence>MKNLYIVPIMFGILCIGALFVNSSTFTDSQIFPKWIFAFAGLGVIGSCLSVLFLTGKKFICNIKVLIAIIVMLCVCQAGYGILQFCNLLSPISNTYKVTGSFDNPAGFAVCLCVGLPCTIYFLLDMNTKSIRWSSWIALLIISIGILMSESRTGLLCIVIVVIVHLICYNWRKIHGGKSIVGFYFGLMLFFVSTVFLITSIYQWKKDSADGRLLIWECSWEMIKDKPIVGHGIGAFEAHYMEYQASYFERHPDSKYTMLADNVKHPFNEFLLVGVQLGVGGWIIMIILCMFLFYCYKRHPSTEGYTALLTLLAIAIFSFFSYPFSYPFTWIIVAWCIGVLIMKGYENIDIWKITGMRVKRTMAMTLLVASLLLLYGVTRRTIAELEWRKISSLSLKGQTQAMLPRYNKLLSVLEKEPYFLYNYAAELYVGKRYQECLKIASDCRNYWADYDLEILQAETYISLKRYEEAEIYLKKAALMCPVRFVPLYRLHYIYEKQGNEEKADSLARLIIDKPVKVNSAVVRKIKWEMRSLCSDVCTEF</sequence>
<feature type="transmembrane region" description="Helical" evidence="5">
    <location>
        <begin position="358"/>
        <end position="377"/>
    </location>
</feature>
<dbReference type="PANTHER" id="PTHR37422">
    <property type="entry name" value="TEICHURONIC ACID BIOSYNTHESIS PROTEIN TUAE"/>
    <property type="match status" value="1"/>
</dbReference>
<evidence type="ECO:0000313" key="7">
    <source>
        <dbReference type="EMBL" id="SDH83516.1"/>
    </source>
</evidence>
<feature type="transmembrane region" description="Helical" evidence="5">
    <location>
        <begin position="105"/>
        <end position="124"/>
    </location>
</feature>
<comment type="subcellular location">
    <subcellularLocation>
        <location evidence="1">Membrane</location>
        <topology evidence="1">Multi-pass membrane protein</topology>
    </subcellularLocation>
</comment>
<keyword evidence="3 5" id="KW-1133">Transmembrane helix</keyword>
<dbReference type="InterPro" id="IPR007016">
    <property type="entry name" value="O-antigen_ligase-rel_domated"/>
</dbReference>
<gene>
    <name evidence="7" type="ORF">SAMN05192582_101480</name>
</gene>
<reference evidence="8" key="1">
    <citation type="submission" date="2016-10" db="EMBL/GenBank/DDBJ databases">
        <authorList>
            <person name="Varghese N."/>
            <person name="Submissions S."/>
        </authorList>
    </citation>
    <scope>NUCLEOTIDE SEQUENCE [LARGE SCALE GENOMIC DNA]</scope>
    <source>
        <strain evidence="8">NLAE-zl-C57</strain>
    </source>
</reference>
<dbReference type="EMBL" id="FNDO01000014">
    <property type="protein sequence ID" value="SDH83516.1"/>
    <property type="molecule type" value="Genomic_DNA"/>
</dbReference>
<dbReference type="GO" id="GO:0016874">
    <property type="term" value="F:ligase activity"/>
    <property type="evidence" value="ECO:0007669"/>
    <property type="project" value="UniProtKB-KW"/>
</dbReference>
<feature type="transmembrane region" description="Helical" evidence="5">
    <location>
        <begin position="35"/>
        <end position="54"/>
    </location>
</feature>
<dbReference type="Proteomes" id="UP000181870">
    <property type="component" value="Unassembled WGS sequence"/>
</dbReference>
<dbReference type="Gene3D" id="1.25.40.10">
    <property type="entry name" value="Tetratricopeptide repeat domain"/>
    <property type="match status" value="1"/>
</dbReference>
<evidence type="ECO:0000256" key="5">
    <source>
        <dbReference type="SAM" id="Phobius"/>
    </source>
</evidence>
<evidence type="ECO:0000256" key="2">
    <source>
        <dbReference type="ARBA" id="ARBA00022692"/>
    </source>
</evidence>
<keyword evidence="4 5" id="KW-0472">Membrane</keyword>
<dbReference type="AlphaFoldDB" id="A0A1G8FND5"/>
<evidence type="ECO:0000313" key="8">
    <source>
        <dbReference type="Proteomes" id="UP000181870"/>
    </source>
</evidence>
<feature type="transmembrane region" description="Helical" evidence="5">
    <location>
        <begin position="5"/>
        <end position="23"/>
    </location>
</feature>
<feature type="transmembrane region" description="Helical" evidence="5">
    <location>
        <begin position="66"/>
        <end position="85"/>
    </location>
</feature>